<feature type="domain" description="F-box" evidence="1">
    <location>
        <begin position="13"/>
        <end position="49"/>
    </location>
</feature>
<evidence type="ECO:0000313" key="2">
    <source>
        <dbReference type="EnsemblMetazoa" id="AALFPA23_008645.P11706"/>
    </source>
</evidence>
<dbReference type="Gene3D" id="1.20.1280.50">
    <property type="match status" value="1"/>
</dbReference>
<proteinExistence type="predicted"/>
<organism evidence="2 3">
    <name type="scientific">Aedes albopictus</name>
    <name type="common">Asian tiger mosquito</name>
    <name type="synonym">Stegomyia albopicta</name>
    <dbReference type="NCBI Taxonomy" id="7160"/>
    <lineage>
        <taxon>Eukaryota</taxon>
        <taxon>Metazoa</taxon>
        <taxon>Ecdysozoa</taxon>
        <taxon>Arthropoda</taxon>
        <taxon>Hexapoda</taxon>
        <taxon>Insecta</taxon>
        <taxon>Pterygota</taxon>
        <taxon>Neoptera</taxon>
        <taxon>Endopterygota</taxon>
        <taxon>Diptera</taxon>
        <taxon>Nematocera</taxon>
        <taxon>Culicoidea</taxon>
        <taxon>Culicidae</taxon>
        <taxon>Culicinae</taxon>
        <taxon>Aedini</taxon>
        <taxon>Aedes</taxon>
        <taxon>Stegomyia</taxon>
    </lineage>
</organism>
<evidence type="ECO:0000259" key="1">
    <source>
        <dbReference type="PROSITE" id="PS50181"/>
    </source>
</evidence>
<dbReference type="Gene3D" id="3.80.10.10">
    <property type="entry name" value="Ribonuclease Inhibitor"/>
    <property type="match status" value="2"/>
</dbReference>
<name>A0ABM1YF99_AEDAL</name>
<dbReference type="InterPro" id="IPR001810">
    <property type="entry name" value="F-box_dom"/>
</dbReference>
<dbReference type="RefSeq" id="XP_062700935.1">
    <property type="nucleotide sequence ID" value="XM_062844951.1"/>
</dbReference>
<dbReference type="SUPFAM" id="SSF81383">
    <property type="entry name" value="F-box domain"/>
    <property type="match status" value="1"/>
</dbReference>
<dbReference type="Pfam" id="PF12937">
    <property type="entry name" value="F-box-like"/>
    <property type="match status" value="1"/>
</dbReference>
<keyword evidence="3" id="KW-1185">Reference proteome</keyword>
<dbReference type="InterPro" id="IPR032675">
    <property type="entry name" value="LRR_dom_sf"/>
</dbReference>
<dbReference type="Proteomes" id="UP000069940">
    <property type="component" value="Unassembled WGS sequence"/>
</dbReference>
<reference evidence="2" key="2">
    <citation type="submission" date="2025-05" db="UniProtKB">
        <authorList>
            <consortium name="EnsemblMetazoa"/>
        </authorList>
    </citation>
    <scope>IDENTIFICATION</scope>
    <source>
        <strain evidence="2">Foshan</strain>
    </source>
</reference>
<dbReference type="PANTHER" id="PTHR16134:SF119">
    <property type="entry name" value="AT02038P-RELATED"/>
    <property type="match status" value="1"/>
</dbReference>
<dbReference type="PROSITE" id="PS50181">
    <property type="entry name" value="FBOX"/>
    <property type="match status" value="1"/>
</dbReference>
<dbReference type="GeneID" id="109427419"/>
<protein>
    <recommendedName>
        <fullName evidence="1">F-box domain-containing protein</fullName>
    </recommendedName>
</protein>
<dbReference type="EnsemblMetazoa" id="AALFPA23_008645.R11706">
    <property type="protein sequence ID" value="AALFPA23_008645.P11706"/>
    <property type="gene ID" value="AALFPA23_008645"/>
</dbReference>
<dbReference type="PANTHER" id="PTHR16134">
    <property type="entry name" value="F-BOX/TPR REPEAT PROTEIN POF3"/>
    <property type="match status" value="1"/>
</dbReference>
<dbReference type="SUPFAM" id="SSF52047">
    <property type="entry name" value="RNI-like"/>
    <property type="match status" value="1"/>
</dbReference>
<evidence type="ECO:0000313" key="3">
    <source>
        <dbReference type="Proteomes" id="UP000069940"/>
    </source>
</evidence>
<reference evidence="3" key="1">
    <citation type="journal article" date="2015" name="Proc. Natl. Acad. Sci. U.S.A.">
        <title>Genome sequence of the Asian Tiger mosquito, Aedes albopictus, reveals insights into its biology, genetics, and evolution.</title>
        <authorList>
            <person name="Chen X.G."/>
            <person name="Jiang X."/>
            <person name="Gu J."/>
            <person name="Xu M."/>
            <person name="Wu Y."/>
            <person name="Deng Y."/>
            <person name="Zhang C."/>
            <person name="Bonizzoni M."/>
            <person name="Dermauw W."/>
            <person name="Vontas J."/>
            <person name="Armbruster P."/>
            <person name="Huang X."/>
            <person name="Yang Y."/>
            <person name="Zhang H."/>
            <person name="He W."/>
            <person name="Peng H."/>
            <person name="Liu Y."/>
            <person name="Wu K."/>
            <person name="Chen J."/>
            <person name="Lirakis M."/>
            <person name="Topalis P."/>
            <person name="Van Leeuwen T."/>
            <person name="Hall A.B."/>
            <person name="Jiang X."/>
            <person name="Thorpe C."/>
            <person name="Mueller R.L."/>
            <person name="Sun C."/>
            <person name="Waterhouse R.M."/>
            <person name="Yan G."/>
            <person name="Tu Z.J."/>
            <person name="Fang X."/>
            <person name="James A.A."/>
        </authorList>
    </citation>
    <scope>NUCLEOTIDE SEQUENCE [LARGE SCALE GENOMIC DNA]</scope>
    <source>
        <strain evidence="3">Foshan</strain>
    </source>
</reference>
<accession>A0ABM1YF99</accession>
<dbReference type="InterPro" id="IPR036047">
    <property type="entry name" value="F-box-like_dom_sf"/>
</dbReference>
<sequence length="534" mass="60886">MDCGELETTEAYQLTIDDLPNEVFERIVSYLNVEDCKVASLVNYRWSQLCFSPIALANVQLEINCAVLEASDYWTVLESSCRPYRNLVLKFASDDAGDLLKILDKFQSSWERISIEQDADAKLLRTEISVGFLSRMLQAFSNVKQLTIKTVIELSNPSCETDLPQLNRVEAICLYKNCFDGDLIAWTRICPNVKYIGVPLQDGRDEFPRIIQHFSHQIEHLSMDARFIERDSLDFVHEDFPRLRKFRLLYPISNSTATVNLVRSFISRCSNLTEISLFTNVISQDTLQTISESCTQLQVVSLDTNEIPHSTFSILSKLPLLKQLILQKMTVEPAMITSAAIFPVLRRLTCLSIRINCPEAFFQQLHKKMPRLTWLELLDRFRYGFSNFNQNGVVGAICVHMANLQRLALVDWATLDLSIFQNLNMLSNLIELRLKCIGLNANRTIPCCAGVRKLMLDVDTLKPSDTIPPKCHLSLADLISQGFHGVKSIELPHQLLDSTVSEREIATLRSVLTDCAFYRRKRVPMTDRDYAALL</sequence>